<dbReference type="InterPro" id="IPR007387">
    <property type="entry name" value="TRAP_DctQ"/>
</dbReference>
<keyword evidence="7 9" id="KW-0472">Membrane</keyword>
<feature type="transmembrane region" description="Helical" evidence="9">
    <location>
        <begin position="61"/>
        <end position="82"/>
    </location>
</feature>
<evidence type="ECO:0000259" key="10">
    <source>
        <dbReference type="Pfam" id="PF04290"/>
    </source>
</evidence>
<dbReference type="EMBL" id="CP064942">
    <property type="protein sequence ID" value="QPH53105.1"/>
    <property type="molecule type" value="Genomic_DNA"/>
</dbReference>
<feature type="transmembrane region" description="Helical" evidence="9">
    <location>
        <begin position="160"/>
        <end position="183"/>
    </location>
</feature>
<evidence type="ECO:0000256" key="4">
    <source>
        <dbReference type="ARBA" id="ARBA00022519"/>
    </source>
</evidence>
<feature type="transmembrane region" description="Helical" evidence="9">
    <location>
        <begin position="94"/>
        <end position="118"/>
    </location>
</feature>
<keyword evidence="5 9" id="KW-0812">Transmembrane</keyword>
<evidence type="ECO:0000256" key="3">
    <source>
        <dbReference type="ARBA" id="ARBA00022475"/>
    </source>
</evidence>
<keyword evidence="12" id="KW-1185">Reference proteome</keyword>
<dbReference type="PANTHER" id="PTHR35011:SF2">
    <property type="entry name" value="2,3-DIKETO-L-GULONATE TRAP TRANSPORTER SMALL PERMEASE PROTEIN YIAM"/>
    <property type="match status" value="1"/>
</dbReference>
<sequence>MGALMALLRGLMAVNSVLLRVGRTIAWVAIGIMVLIILYQVVMRYAFNAAPNWTEEFARFLMLWMTGLIAPSAYRWGGFVSIDMAVRTLPRIPAAILSLLLLMLAMTVLIVGAMIGWSEVTGFSGSFTTGSLYTFVFPSLSEGVTFGWDKMPRSHMMASLLVGMWLLVLVNTELVLKSLIALFDPDRKLPQDTAMIAAGAE</sequence>
<comment type="function">
    <text evidence="9">Part of the tripartite ATP-independent periplasmic (TRAP) transport system.</text>
</comment>
<dbReference type="GO" id="GO:0015740">
    <property type="term" value="P:C4-dicarboxylate transport"/>
    <property type="evidence" value="ECO:0007669"/>
    <property type="project" value="TreeGrafter"/>
</dbReference>
<dbReference type="PANTHER" id="PTHR35011">
    <property type="entry name" value="2,3-DIKETO-L-GULONATE TRAP TRANSPORTER SMALL PERMEASE PROTEIN YIAM"/>
    <property type="match status" value="1"/>
</dbReference>
<evidence type="ECO:0000256" key="6">
    <source>
        <dbReference type="ARBA" id="ARBA00022989"/>
    </source>
</evidence>
<dbReference type="InterPro" id="IPR055348">
    <property type="entry name" value="DctQ"/>
</dbReference>
<dbReference type="Proteomes" id="UP000594800">
    <property type="component" value="Chromosome"/>
</dbReference>
<evidence type="ECO:0000256" key="1">
    <source>
        <dbReference type="ARBA" id="ARBA00004429"/>
    </source>
</evidence>
<comment type="subcellular location">
    <subcellularLocation>
        <location evidence="1 9">Cell inner membrane</location>
        <topology evidence="1 9">Multi-pass membrane protein</topology>
    </subcellularLocation>
</comment>
<evidence type="ECO:0000256" key="2">
    <source>
        <dbReference type="ARBA" id="ARBA00022448"/>
    </source>
</evidence>
<feature type="transmembrane region" description="Helical" evidence="9">
    <location>
        <begin position="130"/>
        <end position="148"/>
    </location>
</feature>
<dbReference type="KEGG" id="poz:I0K15_15045"/>
<dbReference type="AlphaFoldDB" id="A0A7S9QBT9"/>
<comment type="caution">
    <text evidence="9">Lacks conserved residue(s) required for the propagation of feature annotation.</text>
</comment>
<keyword evidence="4 9" id="KW-0997">Cell inner membrane</keyword>
<evidence type="ECO:0000313" key="12">
    <source>
        <dbReference type="Proteomes" id="UP000594800"/>
    </source>
</evidence>
<organism evidence="11 12">
    <name type="scientific">Pontivivens ytuae</name>
    <dbReference type="NCBI Taxonomy" id="2789856"/>
    <lineage>
        <taxon>Bacteria</taxon>
        <taxon>Pseudomonadati</taxon>
        <taxon>Pseudomonadota</taxon>
        <taxon>Alphaproteobacteria</taxon>
        <taxon>Rhodobacterales</taxon>
        <taxon>Paracoccaceae</taxon>
        <taxon>Pontivivens</taxon>
    </lineage>
</organism>
<evidence type="ECO:0000256" key="8">
    <source>
        <dbReference type="ARBA" id="ARBA00038436"/>
    </source>
</evidence>
<comment type="subunit">
    <text evidence="9">The complex comprises the extracytoplasmic solute receptor protein and the two transmembrane proteins.</text>
</comment>
<reference evidence="11 12" key="1">
    <citation type="submission" date="2020-11" db="EMBL/GenBank/DDBJ databases">
        <title>Description of Pontivivens ytuae sp. nov. isolated from deep sea sediment of Mariana Trench.</title>
        <authorList>
            <person name="Wang Z."/>
            <person name="Sun Q.-L."/>
            <person name="Xu X.-D."/>
            <person name="Tang Y.-Z."/>
            <person name="Zhang J."/>
        </authorList>
    </citation>
    <scope>NUCLEOTIDE SEQUENCE [LARGE SCALE GENOMIC DNA]</scope>
    <source>
        <strain evidence="11 12">MT2928</strain>
    </source>
</reference>
<protein>
    <recommendedName>
        <fullName evidence="9">TRAP transporter small permease protein</fullName>
    </recommendedName>
</protein>
<keyword evidence="6 9" id="KW-1133">Transmembrane helix</keyword>
<dbReference type="GO" id="GO:0022857">
    <property type="term" value="F:transmembrane transporter activity"/>
    <property type="evidence" value="ECO:0007669"/>
    <property type="project" value="UniProtKB-UniRule"/>
</dbReference>
<name>A0A7S9QBT9_9RHOB</name>
<evidence type="ECO:0000256" key="9">
    <source>
        <dbReference type="RuleBase" id="RU369079"/>
    </source>
</evidence>
<evidence type="ECO:0000256" key="7">
    <source>
        <dbReference type="ARBA" id="ARBA00023136"/>
    </source>
</evidence>
<accession>A0A7S9QBT9</accession>
<gene>
    <name evidence="11" type="ORF">I0K15_15045</name>
</gene>
<dbReference type="GO" id="GO:0005886">
    <property type="term" value="C:plasma membrane"/>
    <property type="evidence" value="ECO:0007669"/>
    <property type="project" value="UniProtKB-SubCell"/>
</dbReference>
<proteinExistence type="inferred from homology"/>
<evidence type="ECO:0000256" key="5">
    <source>
        <dbReference type="ARBA" id="ARBA00022692"/>
    </source>
</evidence>
<keyword evidence="2 9" id="KW-0813">Transport</keyword>
<feature type="transmembrane region" description="Helical" evidence="9">
    <location>
        <begin position="21"/>
        <end position="41"/>
    </location>
</feature>
<feature type="domain" description="Tripartite ATP-independent periplasmic transporters DctQ component" evidence="10">
    <location>
        <begin position="33"/>
        <end position="172"/>
    </location>
</feature>
<keyword evidence="3" id="KW-1003">Cell membrane</keyword>
<comment type="similarity">
    <text evidence="8 9">Belongs to the TRAP transporter small permease family.</text>
</comment>
<dbReference type="Pfam" id="PF04290">
    <property type="entry name" value="DctQ"/>
    <property type="match status" value="1"/>
</dbReference>
<evidence type="ECO:0000313" key="11">
    <source>
        <dbReference type="EMBL" id="QPH53105.1"/>
    </source>
</evidence>